<organism evidence="1 2">
    <name type="scientific">Paenibacillus taihuensis</name>
    <dbReference type="NCBI Taxonomy" id="1156355"/>
    <lineage>
        <taxon>Bacteria</taxon>
        <taxon>Bacillati</taxon>
        <taxon>Bacillota</taxon>
        <taxon>Bacilli</taxon>
        <taxon>Bacillales</taxon>
        <taxon>Paenibacillaceae</taxon>
        <taxon>Paenibacillus</taxon>
    </lineage>
</organism>
<keyword evidence="2" id="KW-1185">Reference proteome</keyword>
<dbReference type="Gene3D" id="2.80.10.50">
    <property type="match status" value="1"/>
</dbReference>
<dbReference type="InterPro" id="IPR035992">
    <property type="entry name" value="Ricin_B-like_lectins"/>
</dbReference>
<reference evidence="1 2" key="1">
    <citation type="submission" date="2018-08" db="EMBL/GenBank/DDBJ databases">
        <title>Genomic Encyclopedia of Type Strains, Phase III (KMG-III): the genomes of soil and plant-associated and newly described type strains.</title>
        <authorList>
            <person name="Whitman W."/>
        </authorList>
    </citation>
    <scope>NUCLEOTIDE SEQUENCE [LARGE SCALE GENOMIC DNA]</scope>
    <source>
        <strain evidence="1 2">CGMCC 1.10966</strain>
    </source>
</reference>
<protein>
    <recommendedName>
        <fullName evidence="3">Ricin-type beta-trefoil lectin protein</fullName>
    </recommendedName>
</protein>
<sequence>MGNGPAEYLGIPIVRSPTPKSYSSNALHNTGDSYNGISNVYYEASTPVSWNLNDQLWQITSAGNGYYKLINKKWGMLLHNTGGPRIWGFRELIT</sequence>
<name>A0A3D9RQY8_9BACL</name>
<evidence type="ECO:0008006" key="3">
    <source>
        <dbReference type="Google" id="ProtNLM"/>
    </source>
</evidence>
<comment type="caution">
    <text evidence="1">The sequence shown here is derived from an EMBL/GenBank/DDBJ whole genome shotgun (WGS) entry which is preliminary data.</text>
</comment>
<gene>
    <name evidence="1" type="ORF">A8990_12770</name>
</gene>
<accession>A0A3D9RQY8</accession>
<evidence type="ECO:0000313" key="1">
    <source>
        <dbReference type="EMBL" id="REE77750.1"/>
    </source>
</evidence>
<dbReference type="SUPFAM" id="SSF50370">
    <property type="entry name" value="Ricin B-like lectins"/>
    <property type="match status" value="1"/>
</dbReference>
<dbReference type="AlphaFoldDB" id="A0A3D9RQY8"/>
<proteinExistence type="predicted"/>
<evidence type="ECO:0000313" key="2">
    <source>
        <dbReference type="Proteomes" id="UP000256304"/>
    </source>
</evidence>
<dbReference type="Proteomes" id="UP000256304">
    <property type="component" value="Unassembled WGS sequence"/>
</dbReference>
<dbReference type="EMBL" id="QTTN01000027">
    <property type="protein sequence ID" value="REE77750.1"/>
    <property type="molecule type" value="Genomic_DNA"/>
</dbReference>